<dbReference type="SUPFAM" id="SSF109604">
    <property type="entry name" value="HD-domain/PDEase-like"/>
    <property type="match status" value="1"/>
</dbReference>
<dbReference type="SUPFAM" id="SSF53067">
    <property type="entry name" value="Actin-like ATPase domain"/>
    <property type="match status" value="2"/>
</dbReference>
<dbReference type="Gene3D" id="3.30.420.150">
    <property type="entry name" value="Exopolyphosphatase. Domain 2"/>
    <property type="match status" value="1"/>
</dbReference>
<dbReference type="Pfam" id="PF02541">
    <property type="entry name" value="Ppx-GppA"/>
    <property type="match status" value="1"/>
</dbReference>
<reference evidence="4 5" key="1">
    <citation type="submission" date="2019-10" db="EMBL/GenBank/DDBJ databases">
        <title>Genome diversity of Sutterella seckii.</title>
        <authorList>
            <person name="Chaplin A.V."/>
            <person name="Sokolova S.R."/>
            <person name="Mosin K.A."/>
            <person name="Ivanova E.L."/>
            <person name="Kochetkova T.O."/>
            <person name="Goltsov A.Y."/>
            <person name="Trofimov D.Y."/>
            <person name="Efimov B.A."/>
        </authorList>
    </citation>
    <scope>NUCLEOTIDE SEQUENCE [LARGE SCALE GENOMIC DNA]</scope>
    <source>
        <strain evidence="4 5">ASD393</strain>
    </source>
</reference>
<evidence type="ECO:0000259" key="3">
    <source>
        <dbReference type="Pfam" id="PF21447"/>
    </source>
</evidence>
<dbReference type="InterPro" id="IPR043129">
    <property type="entry name" value="ATPase_NBD"/>
</dbReference>
<dbReference type="Gene3D" id="3.30.420.40">
    <property type="match status" value="1"/>
</dbReference>
<dbReference type="PANTHER" id="PTHR30005">
    <property type="entry name" value="EXOPOLYPHOSPHATASE"/>
    <property type="match status" value="1"/>
</dbReference>
<name>A0A6I1EVP3_9BURK</name>
<comment type="caution">
    <text evidence="4">The sequence shown here is derived from an EMBL/GenBank/DDBJ whole genome shotgun (WGS) entry which is preliminary data.</text>
</comment>
<dbReference type="AlphaFoldDB" id="A0A6I1EVP3"/>
<feature type="domain" description="Ppx/GppA phosphatase C-terminal" evidence="3">
    <location>
        <begin position="306"/>
        <end position="471"/>
    </location>
</feature>
<dbReference type="CDD" id="cd24053">
    <property type="entry name" value="ASKHA_NBD_EcPPX-GppA-like"/>
    <property type="match status" value="1"/>
</dbReference>
<dbReference type="InterPro" id="IPR048950">
    <property type="entry name" value="Ppx_GppA_C"/>
</dbReference>
<feature type="domain" description="Ppx/GppA phosphatase N-terminal" evidence="2">
    <location>
        <begin position="32"/>
        <end position="298"/>
    </location>
</feature>
<gene>
    <name evidence="4" type="ORF">GBM95_00515</name>
</gene>
<dbReference type="PANTHER" id="PTHR30005:SF14">
    <property type="entry name" value="EXOPOLYPHOSPHATASE"/>
    <property type="match status" value="1"/>
</dbReference>
<proteinExistence type="predicted"/>
<evidence type="ECO:0000256" key="1">
    <source>
        <dbReference type="ARBA" id="ARBA00022801"/>
    </source>
</evidence>
<dbReference type="InterPro" id="IPR050273">
    <property type="entry name" value="GppA/Ppx_hydrolase"/>
</dbReference>
<dbReference type="Gene3D" id="1.10.3210.10">
    <property type="entry name" value="Hypothetical protein af1432"/>
    <property type="match status" value="1"/>
</dbReference>
<dbReference type="GO" id="GO:0006798">
    <property type="term" value="P:polyphosphate catabolic process"/>
    <property type="evidence" value="ECO:0007669"/>
    <property type="project" value="TreeGrafter"/>
</dbReference>
<dbReference type="InterPro" id="IPR030673">
    <property type="entry name" value="PyroPPase_GppA_Ppx"/>
</dbReference>
<dbReference type="RefSeq" id="WP_152157289.1">
    <property type="nucleotide sequence ID" value="NZ_WEHX01000001.1"/>
</dbReference>
<evidence type="ECO:0000259" key="2">
    <source>
        <dbReference type="Pfam" id="PF02541"/>
    </source>
</evidence>
<sequence>MLLGAVDLGSNSFRVEIGRVEGERIVTQSYWKETVRLAGGFDKSGALTPEIQARALAALARFNERLAGLPPERVRAVGTQAMRVATNAQDFLRKAQNVLGYPIDILSGHEEARLVFKGCAQTLPPSDKRRLVVDIGGASTEMIIGQGLDAKRYESYRIGCVNTSIRFFADGRITAKSLERATTACAAELEESMTTFGAGNYDEAYGSAGTFGAVSDICRALGWTDGVVRPEHLEKLRRMLLDMRDISEISFPGLKEDRREVIAGGIAVLTAVYRVLGIEEMRPASGALRVGLLYDLLGRVSNRDTRDVSIETLMEASRLDREQANRVANIAQAIYSTLSSEPDPEKVRYLRWAALLHECGMIISSSRYHRHGHYIVSNADMPGFSRLEQDRLAALVLAQRGTLKKVEDKLDTLISTETVLALRLAVIFAHARKDVALPVMDAKRTAEGIEMRMEEVWLNAHPLTDYLLREETEFWSKIGRHLSIQKF</sequence>
<dbReference type="InterPro" id="IPR003695">
    <property type="entry name" value="Ppx_GppA_N"/>
</dbReference>
<evidence type="ECO:0000313" key="5">
    <source>
        <dbReference type="Proteomes" id="UP000430564"/>
    </source>
</evidence>
<dbReference type="EMBL" id="WEHX01000001">
    <property type="protein sequence ID" value="KAB7663361.1"/>
    <property type="molecule type" value="Genomic_DNA"/>
</dbReference>
<keyword evidence="1" id="KW-0378">Hydrolase</keyword>
<accession>A0A6I1EVP3</accession>
<dbReference type="Proteomes" id="UP000430564">
    <property type="component" value="Unassembled WGS sequence"/>
</dbReference>
<organism evidence="4 5">
    <name type="scientific">Sutterella seckii</name>
    <dbReference type="NCBI Taxonomy" id="1944635"/>
    <lineage>
        <taxon>Bacteria</taxon>
        <taxon>Pseudomonadati</taxon>
        <taxon>Pseudomonadota</taxon>
        <taxon>Betaproteobacteria</taxon>
        <taxon>Burkholderiales</taxon>
        <taxon>Sutterellaceae</taxon>
        <taxon>Sutterella</taxon>
    </lineage>
</organism>
<dbReference type="GO" id="GO:0004309">
    <property type="term" value="F:exopolyphosphatase activity"/>
    <property type="evidence" value="ECO:0007669"/>
    <property type="project" value="TreeGrafter"/>
</dbReference>
<evidence type="ECO:0000313" key="4">
    <source>
        <dbReference type="EMBL" id="KAB7663361.1"/>
    </source>
</evidence>
<protein>
    <submittedName>
        <fullName evidence="4">Ppx/GppA family phosphatase</fullName>
    </submittedName>
</protein>
<dbReference type="Pfam" id="PF21447">
    <property type="entry name" value="Ppx-GppA_III"/>
    <property type="match status" value="1"/>
</dbReference>
<dbReference type="OrthoDB" id="9793035at2"/>
<dbReference type="PIRSF" id="PIRSF001267">
    <property type="entry name" value="Pyrophosphatase_GppA_Ppx"/>
    <property type="match status" value="1"/>
</dbReference>